<sequence length="189" mass="21561">MYNDFQDIDVSSPVEIDLNSILNYSKPKRKERDSRRDELAAKVNEQLVFKSQKNTFAGERDSPAATSDQNAETNANKIAAQSIKSATGIKTGKNGKEALSDTRRFKQKERDDLVSKEILQFVEKIDDLWEDVPNDKYTYLFDKLQDFTTPIVIPNSETAKKPNASDLDSKSADELKELFKSQVLYLMRK</sequence>
<dbReference type="AlphaFoldDB" id="A0A1R1Y6W5"/>
<feature type="region of interest" description="Disordered" evidence="1">
    <location>
        <begin position="51"/>
        <end position="73"/>
    </location>
</feature>
<feature type="compositionally biased region" description="Polar residues" evidence="1">
    <location>
        <begin position="64"/>
        <end position="73"/>
    </location>
</feature>
<evidence type="ECO:0000313" key="4">
    <source>
        <dbReference type="Proteomes" id="UP000187429"/>
    </source>
</evidence>
<organism evidence="3 4">
    <name type="scientific">Smittium culicis</name>
    <dbReference type="NCBI Taxonomy" id="133412"/>
    <lineage>
        <taxon>Eukaryota</taxon>
        <taxon>Fungi</taxon>
        <taxon>Fungi incertae sedis</taxon>
        <taxon>Zoopagomycota</taxon>
        <taxon>Kickxellomycotina</taxon>
        <taxon>Harpellomycetes</taxon>
        <taxon>Harpellales</taxon>
        <taxon>Legeriomycetaceae</taxon>
        <taxon>Smittium</taxon>
    </lineage>
</organism>
<reference evidence="4" key="1">
    <citation type="submission" date="2017-01" db="EMBL/GenBank/DDBJ databases">
        <authorList>
            <person name="Wang Y."/>
            <person name="White M."/>
            <person name="Kvist S."/>
            <person name="Moncalvo J.-M."/>
        </authorList>
    </citation>
    <scope>NUCLEOTIDE SEQUENCE [LARGE SCALE GENOMIC DNA]</scope>
    <source>
        <strain evidence="4">ID-206-W2</strain>
    </source>
</reference>
<evidence type="ECO:0000313" key="2">
    <source>
        <dbReference type="EMBL" id="OMJ17697.1"/>
    </source>
</evidence>
<protein>
    <submittedName>
        <fullName evidence="3">Uncharacterized protein</fullName>
    </submittedName>
</protein>
<gene>
    <name evidence="3" type="ORF">AYI69_g5340</name>
    <name evidence="2" type="ORF">AYI69_g7326</name>
</gene>
<dbReference type="EMBL" id="LSSM01002231">
    <property type="protein sequence ID" value="OMJ22554.1"/>
    <property type="molecule type" value="Genomic_DNA"/>
</dbReference>
<keyword evidence="4" id="KW-1185">Reference proteome</keyword>
<dbReference type="Proteomes" id="UP000187429">
    <property type="component" value="Unassembled WGS sequence"/>
</dbReference>
<evidence type="ECO:0000313" key="3">
    <source>
        <dbReference type="EMBL" id="OMJ22554.1"/>
    </source>
</evidence>
<evidence type="ECO:0000256" key="1">
    <source>
        <dbReference type="SAM" id="MobiDB-lite"/>
    </source>
</evidence>
<name>A0A1R1Y6W5_9FUNG</name>
<comment type="caution">
    <text evidence="3">The sequence shown here is derived from an EMBL/GenBank/DDBJ whole genome shotgun (WGS) entry which is preliminary data.</text>
</comment>
<dbReference type="EMBL" id="LSSM01003499">
    <property type="protein sequence ID" value="OMJ17697.1"/>
    <property type="molecule type" value="Genomic_DNA"/>
</dbReference>
<accession>A0A1R1Y6W5</accession>
<proteinExistence type="predicted"/>
<dbReference type="OrthoDB" id="5567409at2759"/>
<reference evidence="3" key="2">
    <citation type="submission" date="2017-01" db="EMBL/GenBank/DDBJ databases">
        <authorList>
            <person name="Mah S.A."/>
            <person name="Swanson W.J."/>
            <person name="Moy G.W."/>
            <person name="Vacquier V.D."/>
        </authorList>
    </citation>
    <scope>NUCLEOTIDE SEQUENCE [LARGE SCALE GENOMIC DNA]</scope>
    <source>
        <strain evidence="3">ID-206-W2</strain>
    </source>
</reference>